<keyword evidence="1" id="KW-1185">Reference proteome</keyword>
<dbReference type="Proteomes" id="UP000036681">
    <property type="component" value="Unplaced"/>
</dbReference>
<name>A0A0M3HXV0_ASCLU</name>
<accession>A0A0M3HXV0</accession>
<dbReference type="WBParaSite" id="ALUE_0000821601-mRNA-1">
    <property type="protein sequence ID" value="ALUE_0000821601-mRNA-1"/>
    <property type="gene ID" value="ALUE_0000821601"/>
</dbReference>
<protein>
    <submittedName>
        <fullName evidence="2">Uncharacterized protein</fullName>
    </submittedName>
</protein>
<reference evidence="2" key="1">
    <citation type="submission" date="2017-02" db="UniProtKB">
        <authorList>
            <consortium name="WormBaseParasite"/>
        </authorList>
    </citation>
    <scope>IDENTIFICATION</scope>
</reference>
<dbReference type="AlphaFoldDB" id="A0A0M3HXV0"/>
<evidence type="ECO:0000313" key="1">
    <source>
        <dbReference type="Proteomes" id="UP000036681"/>
    </source>
</evidence>
<proteinExistence type="predicted"/>
<organism evidence="1 2">
    <name type="scientific">Ascaris lumbricoides</name>
    <name type="common">Giant roundworm</name>
    <dbReference type="NCBI Taxonomy" id="6252"/>
    <lineage>
        <taxon>Eukaryota</taxon>
        <taxon>Metazoa</taxon>
        <taxon>Ecdysozoa</taxon>
        <taxon>Nematoda</taxon>
        <taxon>Chromadorea</taxon>
        <taxon>Rhabditida</taxon>
        <taxon>Spirurina</taxon>
        <taxon>Ascaridomorpha</taxon>
        <taxon>Ascaridoidea</taxon>
        <taxon>Ascarididae</taxon>
        <taxon>Ascaris</taxon>
    </lineage>
</organism>
<sequence>MMEYRSEGECREIAPPRRALASSAEFIDVAGRCWLSVAPLPPVCGLFFLGSLIVDELVSTSPVLVYY</sequence>
<evidence type="ECO:0000313" key="2">
    <source>
        <dbReference type="WBParaSite" id="ALUE_0000821601-mRNA-1"/>
    </source>
</evidence>